<accession>A0A9W7G346</accession>
<keyword evidence="3" id="KW-1185">Reference proteome</keyword>
<organism evidence="2 3">
    <name type="scientific">Triparma columacea</name>
    <dbReference type="NCBI Taxonomy" id="722753"/>
    <lineage>
        <taxon>Eukaryota</taxon>
        <taxon>Sar</taxon>
        <taxon>Stramenopiles</taxon>
        <taxon>Ochrophyta</taxon>
        <taxon>Bolidophyceae</taxon>
        <taxon>Parmales</taxon>
        <taxon>Triparmaceae</taxon>
        <taxon>Triparma</taxon>
    </lineage>
</organism>
<name>A0A9W7G346_9STRA</name>
<gene>
    <name evidence="2" type="ORF">TrCOL_g1984</name>
</gene>
<dbReference type="AlphaFoldDB" id="A0A9W7G346"/>
<sequence>MAYIRSDGTTAPTYPNSIAINLSIAASIVPLLDQVPISRNIDSTPFANRTALDRDREITHLVQDEVLASIFRGGAGDLQISAIIVEGHTGWTTITSVANRLGLTVFDISEAGIRALGLTRARLSLGGISGGFRVITNNEFAVLVFGVFSSNLLSPGPHASPAAARVVVEGHADLAAAIREEAPREGDTPVSEIRGQGAYGAAAQEELLLRSGAEGTFQSPRQRGGVESGKRATVAANKNPSLRTPKEQAKLDSCSRG</sequence>
<evidence type="ECO:0000313" key="2">
    <source>
        <dbReference type="EMBL" id="GMI30685.1"/>
    </source>
</evidence>
<reference evidence="3" key="1">
    <citation type="journal article" date="2023" name="Commun. Biol.">
        <title>Genome analysis of Parmales, the sister group of diatoms, reveals the evolutionary specialization of diatoms from phago-mixotrophs to photoautotrophs.</title>
        <authorList>
            <person name="Ban H."/>
            <person name="Sato S."/>
            <person name="Yoshikawa S."/>
            <person name="Yamada K."/>
            <person name="Nakamura Y."/>
            <person name="Ichinomiya M."/>
            <person name="Sato N."/>
            <person name="Blanc-Mathieu R."/>
            <person name="Endo H."/>
            <person name="Kuwata A."/>
            <person name="Ogata H."/>
        </authorList>
    </citation>
    <scope>NUCLEOTIDE SEQUENCE [LARGE SCALE GENOMIC DNA]</scope>
</reference>
<proteinExistence type="predicted"/>
<feature type="compositionally biased region" description="Basic and acidic residues" evidence="1">
    <location>
        <begin position="244"/>
        <end position="257"/>
    </location>
</feature>
<feature type="region of interest" description="Disordered" evidence="1">
    <location>
        <begin position="211"/>
        <end position="257"/>
    </location>
</feature>
<protein>
    <submittedName>
        <fullName evidence="2">Uncharacterized protein</fullName>
    </submittedName>
</protein>
<dbReference type="Proteomes" id="UP001165065">
    <property type="component" value="Unassembled WGS sequence"/>
</dbReference>
<evidence type="ECO:0000313" key="3">
    <source>
        <dbReference type="Proteomes" id="UP001165065"/>
    </source>
</evidence>
<dbReference type="EMBL" id="BRYA01000721">
    <property type="protein sequence ID" value="GMI30685.1"/>
    <property type="molecule type" value="Genomic_DNA"/>
</dbReference>
<comment type="caution">
    <text evidence="2">The sequence shown here is derived from an EMBL/GenBank/DDBJ whole genome shotgun (WGS) entry which is preliminary data.</text>
</comment>
<evidence type="ECO:0000256" key="1">
    <source>
        <dbReference type="SAM" id="MobiDB-lite"/>
    </source>
</evidence>
<feature type="non-terminal residue" evidence="2">
    <location>
        <position position="257"/>
    </location>
</feature>